<dbReference type="NCBIfam" id="TIGR01134">
    <property type="entry name" value="purF"/>
    <property type="match status" value="1"/>
</dbReference>
<dbReference type="InterPro" id="IPR035584">
    <property type="entry name" value="PurF_N"/>
</dbReference>
<dbReference type="HAMAP" id="MF_01931">
    <property type="entry name" value="PurF"/>
    <property type="match status" value="1"/>
</dbReference>
<dbReference type="SUPFAM" id="SSF56235">
    <property type="entry name" value="N-terminal nucleophile aminohydrolases (Ntn hydrolases)"/>
    <property type="match status" value="1"/>
</dbReference>
<feature type="region of interest" description="Disordered" evidence="8">
    <location>
        <begin position="1"/>
        <end position="29"/>
    </location>
</feature>
<feature type="domain" description="Glutamine amidotransferase type-2" evidence="9">
    <location>
        <begin position="36"/>
        <end position="255"/>
    </location>
</feature>
<comment type="pathway">
    <text evidence="1">Purine metabolism; IMP biosynthesis via de novo pathway; N(1)-(5-phospho-D-ribosyl)glycinamide from 5-phospho-alpha-D-ribose 1-diphosphate: step 1/2.</text>
</comment>
<dbReference type="InterPro" id="IPR005854">
    <property type="entry name" value="PurF"/>
</dbReference>
<evidence type="ECO:0000256" key="7">
    <source>
        <dbReference type="ARBA" id="ARBA00022962"/>
    </source>
</evidence>
<name>A0A3B0VMJ9_9ZZZZ</name>
<evidence type="ECO:0000256" key="6">
    <source>
        <dbReference type="ARBA" id="ARBA00022755"/>
    </source>
</evidence>
<dbReference type="Gene3D" id="3.60.20.10">
    <property type="entry name" value="Glutamine Phosphoribosylpyrophosphate, subunit 1, domain 1"/>
    <property type="match status" value="1"/>
</dbReference>
<evidence type="ECO:0000259" key="9">
    <source>
        <dbReference type="PROSITE" id="PS51278"/>
    </source>
</evidence>
<comment type="similarity">
    <text evidence="2">In the C-terminal section; belongs to the purine/pyrimidine phosphoribosyltransferase family.</text>
</comment>
<evidence type="ECO:0000256" key="2">
    <source>
        <dbReference type="ARBA" id="ARBA00010138"/>
    </source>
</evidence>
<protein>
    <recommendedName>
        <fullName evidence="3">amidophosphoribosyltransferase</fullName>
        <ecNumber evidence="3">2.4.2.14</ecNumber>
    </recommendedName>
</protein>
<sequence length="497" mass="54750">MSAQQLPLQGHGQPISRRQPAMENAVRRSGKPQHECGIFGIFGHEDAAKLTYFGLYALQHRGQESAGIVVADGSRVHIHKNMGLVSEVFSEQTLQRLKGHLAMGHVRYSTTGDSNIINTQPFLVTHQGTPLAVAHNGNLVNSVDLRRHLEDKGAIFQTTMDSEIVVHLMARTLHLGLAKAVKETFACIRGAYSLLLMTADTLIAVRDPNGFRPLCLGRMDNGALIVASETCALDLVEAEYIREVEPGEVLIINKDGIESIFPWPQQRKSFCIFEQVYFARPDSDIFGINVYAARKRMGQILAREAKIDGDFVMPFPDSGNYAAIGVSQESGIPLEMGMIRNHYVGRTFIQPTQSMRDFSVRVKLNPVRSLLKGKRVIIVEDSIIRGTTGRSRVRSLRNAGAKEVHMLVSCPPTCHPCYYGIDFPSNNELIAGKHSIDGIREHLGLDSLTYLSLEGLVEATGLARDSFCLACFTGNYPIKPDLSFKKNALGCCAFNGV</sequence>
<dbReference type="PANTHER" id="PTHR11907">
    <property type="entry name" value="AMIDOPHOSPHORIBOSYLTRANSFERASE"/>
    <property type="match status" value="1"/>
</dbReference>
<dbReference type="Pfam" id="PF13537">
    <property type="entry name" value="GATase_7"/>
    <property type="match status" value="1"/>
</dbReference>
<accession>A0A3B0VMJ9</accession>
<dbReference type="PIRSF" id="PIRSF000485">
    <property type="entry name" value="Amd_phspho_trans"/>
    <property type="match status" value="1"/>
</dbReference>
<keyword evidence="5 10" id="KW-0808">Transferase</keyword>
<dbReference type="CDD" id="cd00715">
    <property type="entry name" value="GPATase_N"/>
    <property type="match status" value="1"/>
</dbReference>
<evidence type="ECO:0000256" key="8">
    <source>
        <dbReference type="SAM" id="MobiDB-lite"/>
    </source>
</evidence>
<reference evidence="10" key="1">
    <citation type="submission" date="2018-06" db="EMBL/GenBank/DDBJ databases">
        <authorList>
            <person name="Zhirakovskaya E."/>
        </authorList>
    </citation>
    <scope>NUCLEOTIDE SEQUENCE</scope>
</reference>
<keyword evidence="7" id="KW-0315">Glutamine amidotransferase</keyword>
<dbReference type="PROSITE" id="PS51278">
    <property type="entry name" value="GATASE_TYPE_2"/>
    <property type="match status" value="1"/>
</dbReference>
<dbReference type="EMBL" id="UOEY01000099">
    <property type="protein sequence ID" value="VAW40292.1"/>
    <property type="molecule type" value="Genomic_DNA"/>
</dbReference>
<dbReference type="GO" id="GO:0006189">
    <property type="term" value="P:'de novo' IMP biosynthetic process"/>
    <property type="evidence" value="ECO:0007669"/>
    <property type="project" value="UniProtKB-UniPathway"/>
</dbReference>
<keyword evidence="6" id="KW-0658">Purine biosynthesis</keyword>
<dbReference type="GO" id="GO:0009113">
    <property type="term" value="P:purine nucleobase biosynthetic process"/>
    <property type="evidence" value="ECO:0007669"/>
    <property type="project" value="InterPro"/>
</dbReference>
<dbReference type="InterPro" id="IPR017932">
    <property type="entry name" value="GATase_2_dom"/>
</dbReference>
<evidence type="ECO:0000256" key="1">
    <source>
        <dbReference type="ARBA" id="ARBA00005209"/>
    </source>
</evidence>
<dbReference type="InterPro" id="IPR029055">
    <property type="entry name" value="Ntn_hydrolases_N"/>
</dbReference>
<evidence type="ECO:0000256" key="3">
    <source>
        <dbReference type="ARBA" id="ARBA00011941"/>
    </source>
</evidence>
<keyword evidence="4 10" id="KW-0328">Glycosyltransferase</keyword>
<organism evidence="10">
    <name type="scientific">hydrothermal vent metagenome</name>
    <dbReference type="NCBI Taxonomy" id="652676"/>
    <lineage>
        <taxon>unclassified sequences</taxon>
        <taxon>metagenomes</taxon>
        <taxon>ecological metagenomes</taxon>
    </lineage>
</organism>
<dbReference type="InterPro" id="IPR000836">
    <property type="entry name" value="PRTase_dom"/>
</dbReference>
<proteinExistence type="inferred from homology"/>
<evidence type="ECO:0000313" key="10">
    <source>
        <dbReference type="EMBL" id="VAW40292.1"/>
    </source>
</evidence>
<dbReference type="InterPro" id="IPR029057">
    <property type="entry name" value="PRTase-like"/>
</dbReference>
<gene>
    <name evidence="10" type="ORF">MNBD_DELTA04-1805</name>
</gene>
<dbReference type="GO" id="GO:0004044">
    <property type="term" value="F:amidophosphoribosyltransferase activity"/>
    <property type="evidence" value="ECO:0007669"/>
    <property type="project" value="UniProtKB-EC"/>
</dbReference>
<dbReference type="SUPFAM" id="SSF53271">
    <property type="entry name" value="PRTase-like"/>
    <property type="match status" value="1"/>
</dbReference>
<dbReference type="CDD" id="cd06223">
    <property type="entry name" value="PRTases_typeI"/>
    <property type="match status" value="1"/>
</dbReference>
<evidence type="ECO:0000256" key="5">
    <source>
        <dbReference type="ARBA" id="ARBA00022679"/>
    </source>
</evidence>
<dbReference type="EC" id="2.4.2.14" evidence="3"/>
<dbReference type="Gene3D" id="3.40.50.2020">
    <property type="match status" value="1"/>
</dbReference>
<dbReference type="AlphaFoldDB" id="A0A3B0VMJ9"/>
<evidence type="ECO:0000256" key="4">
    <source>
        <dbReference type="ARBA" id="ARBA00022676"/>
    </source>
</evidence>
<dbReference type="UniPathway" id="UPA00074">
    <property type="reaction ID" value="UER00124"/>
</dbReference>